<evidence type="ECO:0000256" key="8">
    <source>
        <dbReference type="RuleBase" id="RU367011"/>
    </source>
</evidence>
<evidence type="ECO:0000256" key="3">
    <source>
        <dbReference type="ARBA" id="ARBA00012925"/>
    </source>
</evidence>
<comment type="caution">
    <text evidence="10">The sequence shown here is derived from an EMBL/GenBank/DDBJ whole genome shotgun (WGS) entry which is preliminary data.</text>
</comment>
<dbReference type="PROSITE" id="PS00162">
    <property type="entry name" value="ALPHA_CA_1"/>
    <property type="match status" value="1"/>
</dbReference>
<protein>
    <recommendedName>
        <fullName evidence="3 8">Carbonic anhydrase</fullName>
        <ecNumber evidence="3 8">4.2.1.1</ecNumber>
    </recommendedName>
</protein>
<dbReference type="SMART" id="SM01057">
    <property type="entry name" value="Carb_anhydrase"/>
    <property type="match status" value="1"/>
</dbReference>
<evidence type="ECO:0000256" key="1">
    <source>
        <dbReference type="ARBA" id="ARBA00002904"/>
    </source>
</evidence>
<dbReference type="AlphaFoldDB" id="A0A3M7SEK5"/>
<evidence type="ECO:0000259" key="9">
    <source>
        <dbReference type="PROSITE" id="PS51144"/>
    </source>
</evidence>
<dbReference type="Proteomes" id="UP000276133">
    <property type="component" value="Unassembled WGS sequence"/>
</dbReference>
<dbReference type="GO" id="GO:0004089">
    <property type="term" value="F:carbonate dehydratase activity"/>
    <property type="evidence" value="ECO:0007669"/>
    <property type="project" value="UniProtKB-UniRule"/>
</dbReference>
<sequence length="437" mass="49869">MGDFLCSSPSDSNLVVHIGSDDRLEFFSSKLRFSWLEALKQSENFNVNLLVLNNFNQMINFIDFAIKNELSGPFWIGAFALDTKMNWIDGSNLPKGPWLPSYKNCVNYQVGQGLVCFALENYQVVIKNCDQEYQSLFVQGINFSRANLQSLIARLSAFTVAPRTTTQPANSEEWNYKNKGPDYWAVAFENCRAESQSPINIVGSSATFDRGLRDFVFLNYNRIISWNVVNNGHSISASPIPTESNKPFIRGSDFTERYNLLNFHFHWGFNIYQGSEHLLNGNKFPLEVHLVHQSPSGKIAVLGFFFEIAPQKNPKLDKIISVANIKNKTDIRQIDFSLFSMLPAAGAVLNRRGYFRYSGSFTTPPCTEGVTWTVFRMKIPISKEQVEKFYESGIDINFREIFQKINKITAIVFSMNPIVVSLKEWTRKQLLDKVKLN</sequence>
<evidence type="ECO:0000256" key="4">
    <source>
        <dbReference type="ARBA" id="ARBA00022723"/>
    </source>
</evidence>
<dbReference type="SUPFAM" id="SSF51069">
    <property type="entry name" value="Carbonic anhydrase"/>
    <property type="match status" value="1"/>
</dbReference>
<dbReference type="InterPro" id="IPR036398">
    <property type="entry name" value="CA_dom_sf"/>
</dbReference>
<dbReference type="InterPro" id="IPR016186">
    <property type="entry name" value="C-type_lectin-like/link_sf"/>
</dbReference>
<reference evidence="10 11" key="1">
    <citation type="journal article" date="2018" name="Sci. Rep.">
        <title>Genomic signatures of local adaptation to the degree of environmental predictability in rotifers.</title>
        <authorList>
            <person name="Franch-Gras L."/>
            <person name="Hahn C."/>
            <person name="Garcia-Roger E.M."/>
            <person name="Carmona M.J."/>
            <person name="Serra M."/>
            <person name="Gomez A."/>
        </authorList>
    </citation>
    <scope>NUCLEOTIDE SEQUENCE [LARGE SCALE GENOMIC DNA]</scope>
    <source>
        <strain evidence="10">HYR1</strain>
    </source>
</reference>
<dbReference type="PROSITE" id="PS51144">
    <property type="entry name" value="ALPHA_CA_2"/>
    <property type="match status" value="1"/>
</dbReference>
<evidence type="ECO:0000256" key="2">
    <source>
        <dbReference type="ARBA" id="ARBA00010718"/>
    </source>
</evidence>
<keyword evidence="11" id="KW-1185">Reference proteome</keyword>
<dbReference type="STRING" id="10195.A0A3M7SEK5"/>
<proteinExistence type="inferred from homology"/>
<dbReference type="EMBL" id="REGN01001539">
    <property type="protein sequence ID" value="RNA33998.1"/>
    <property type="molecule type" value="Genomic_DNA"/>
</dbReference>
<keyword evidence="4 8" id="KW-0479">Metal-binding</keyword>
<evidence type="ECO:0000313" key="11">
    <source>
        <dbReference type="Proteomes" id="UP000276133"/>
    </source>
</evidence>
<keyword evidence="6 8" id="KW-0456">Lyase</keyword>
<dbReference type="GO" id="GO:0008270">
    <property type="term" value="F:zinc ion binding"/>
    <property type="evidence" value="ECO:0007669"/>
    <property type="project" value="UniProtKB-UniRule"/>
</dbReference>
<evidence type="ECO:0000256" key="5">
    <source>
        <dbReference type="ARBA" id="ARBA00022833"/>
    </source>
</evidence>
<evidence type="ECO:0000256" key="6">
    <source>
        <dbReference type="ARBA" id="ARBA00023239"/>
    </source>
</evidence>
<organism evidence="10 11">
    <name type="scientific">Brachionus plicatilis</name>
    <name type="common">Marine rotifer</name>
    <name type="synonym">Brachionus muelleri</name>
    <dbReference type="NCBI Taxonomy" id="10195"/>
    <lineage>
        <taxon>Eukaryota</taxon>
        <taxon>Metazoa</taxon>
        <taxon>Spiralia</taxon>
        <taxon>Gnathifera</taxon>
        <taxon>Rotifera</taxon>
        <taxon>Eurotatoria</taxon>
        <taxon>Monogononta</taxon>
        <taxon>Pseudotrocha</taxon>
        <taxon>Ploima</taxon>
        <taxon>Brachionidae</taxon>
        <taxon>Brachionus</taxon>
    </lineage>
</organism>
<dbReference type="OrthoDB" id="429145at2759"/>
<dbReference type="Gene3D" id="3.10.200.10">
    <property type="entry name" value="Alpha carbonic anhydrase"/>
    <property type="match status" value="1"/>
</dbReference>
<dbReference type="InterPro" id="IPR018338">
    <property type="entry name" value="Carbonic_anhydrase_a-class_CS"/>
</dbReference>
<dbReference type="SUPFAM" id="SSF56436">
    <property type="entry name" value="C-type lectin-like"/>
    <property type="match status" value="1"/>
</dbReference>
<accession>A0A3M7SEK5</accession>
<comment type="cofactor">
    <cofactor evidence="8">
        <name>Zn(2+)</name>
        <dbReference type="ChEBI" id="CHEBI:29105"/>
    </cofactor>
</comment>
<dbReference type="Pfam" id="PF00194">
    <property type="entry name" value="Carb_anhydrase"/>
    <property type="match status" value="1"/>
</dbReference>
<dbReference type="GO" id="GO:0005886">
    <property type="term" value="C:plasma membrane"/>
    <property type="evidence" value="ECO:0007669"/>
    <property type="project" value="TreeGrafter"/>
</dbReference>
<dbReference type="PANTHER" id="PTHR18952">
    <property type="entry name" value="CARBONIC ANHYDRASE"/>
    <property type="match status" value="1"/>
</dbReference>
<keyword evidence="5 8" id="KW-0862">Zinc</keyword>
<comment type="similarity">
    <text evidence="2 8">Belongs to the alpha-carbonic anhydrase family.</text>
</comment>
<dbReference type="InterPro" id="IPR016187">
    <property type="entry name" value="CTDL_fold"/>
</dbReference>
<evidence type="ECO:0000256" key="7">
    <source>
        <dbReference type="ARBA" id="ARBA00048348"/>
    </source>
</evidence>
<comment type="function">
    <text evidence="1 8">Reversible hydration of carbon dioxide.</text>
</comment>
<feature type="domain" description="Alpha-carbonic anhydrase" evidence="9">
    <location>
        <begin position="172"/>
        <end position="414"/>
    </location>
</feature>
<dbReference type="InterPro" id="IPR001148">
    <property type="entry name" value="CA_dom"/>
</dbReference>
<dbReference type="EC" id="4.2.1.1" evidence="3 8"/>
<dbReference type="PANTHER" id="PTHR18952:SF265">
    <property type="entry name" value="CARBONIC ANHYDRASE"/>
    <property type="match status" value="1"/>
</dbReference>
<evidence type="ECO:0000313" key="10">
    <source>
        <dbReference type="EMBL" id="RNA33998.1"/>
    </source>
</evidence>
<dbReference type="CDD" id="cd00326">
    <property type="entry name" value="alpha_CA"/>
    <property type="match status" value="1"/>
</dbReference>
<gene>
    <name evidence="10" type="ORF">BpHYR1_046715</name>
</gene>
<name>A0A3M7SEK5_BRAPC</name>
<dbReference type="CDD" id="cd00037">
    <property type="entry name" value="CLECT"/>
    <property type="match status" value="1"/>
</dbReference>
<comment type="catalytic activity">
    <reaction evidence="7 8">
        <text>hydrogencarbonate + H(+) = CO2 + H2O</text>
        <dbReference type="Rhea" id="RHEA:10748"/>
        <dbReference type="ChEBI" id="CHEBI:15377"/>
        <dbReference type="ChEBI" id="CHEBI:15378"/>
        <dbReference type="ChEBI" id="CHEBI:16526"/>
        <dbReference type="ChEBI" id="CHEBI:17544"/>
        <dbReference type="EC" id="4.2.1.1"/>
    </reaction>
</comment>
<dbReference type="InterPro" id="IPR023561">
    <property type="entry name" value="Carbonic_anhydrase_a-class"/>
</dbReference>
<dbReference type="Gene3D" id="3.10.100.10">
    <property type="entry name" value="Mannose-Binding Protein A, subunit A"/>
    <property type="match status" value="1"/>
</dbReference>